<name>A0A3M5WLI7_9PSED</name>
<organism evidence="2 3">
    <name type="scientific">Pseudomonas syringae pv. apii</name>
    <dbReference type="NCBI Taxonomy" id="81036"/>
    <lineage>
        <taxon>Bacteria</taxon>
        <taxon>Pseudomonadati</taxon>
        <taxon>Pseudomonadota</taxon>
        <taxon>Gammaproteobacteria</taxon>
        <taxon>Pseudomonadales</taxon>
        <taxon>Pseudomonadaceae</taxon>
        <taxon>Pseudomonas</taxon>
    </lineage>
</organism>
<sequence length="34" mass="3884">MASFTDHVFTLMHLLGFRFTPSIRGLGETKLYVP</sequence>
<protein>
    <submittedName>
        <fullName evidence="2">Transposase</fullName>
    </submittedName>
</protein>
<feature type="domain" description="Tn3 transposase DDE" evidence="1">
    <location>
        <begin position="2"/>
        <end position="34"/>
    </location>
</feature>
<dbReference type="AlphaFoldDB" id="A0A3M5WLI7"/>
<reference evidence="2 3" key="1">
    <citation type="submission" date="2018-08" db="EMBL/GenBank/DDBJ databases">
        <title>Recombination of ecologically and evolutionarily significant loci maintains genetic cohesion in the Pseudomonas syringae species complex.</title>
        <authorList>
            <person name="Dillon M."/>
            <person name="Thakur S."/>
            <person name="Almeida R.N.D."/>
            <person name="Weir B.S."/>
            <person name="Guttman D.S."/>
        </authorList>
    </citation>
    <scope>NUCLEOTIDE SEQUENCE [LARGE SCALE GENOMIC DNA]</scope>
    <source>
        <strain evidence="2 3">ICMP 11947</strain>
    </source>
</reference>
<gene>
    <name evidence="2" type="ORF">ALP23_02906</name>
</gene>
<accession>A0A3M5WLI7</accession>
<dbReference type="InterPro" id="IPR002513">
    <property type="entry name" value="Tn3_Tnp_DDE_dom"/>
</dbReference>
<dbReference type="Pfam" id="PF01526">
    <property type="entry name" value="DDE_Tnp_Tn3"/>
    <property type="match status" value="1"/>
</dbReference>
<proteinExistence type="predicted"/>
<dbReference type="GO" id="GO:0006313">
    <property type="term" value="P:DNA transposition"/>
    <property type="evidence" value="ECO:0007669"/>
    <property type="project" value="InterPro"/>
</dbReference>
<evidence type="ECO:0000313" key="2">
    <source>
        <dbReference type="EMBL" id="RMU71399.1"/>
    </source>
</evidence>
<evidence type="ECO:0000313" key="3">
    <source>
        <dbReference type="Proteomes" id="UP000271152"/>
    </source>
</evidence>
<comment type="caution">
    <text evidence="2">The sequence shown here is derived from an EMBL/GenBank/DDBJ whole genome shotgun (WGS) entry which is preliminary data.</text>
</comment>
<dbReference type="EMBL" id="RBUG01000106">
    <property type="protein sequence ID" value="RMU71399.1"/>
    <property type="molecule type" value="Genomic_DNA"/>
</dbReference>
<dbReference type="Proteomes" id="UP000271152">
    <property type="component" value="Unassembled WGS sequence"/>
</dbReference>
<dbReference type="GO" id="GO:0004803">
    <property type="term" value="F:transposase activity"/>
    <property type="evidence" value="ECO:0007669"/>
    <property type="project" value="InterPro"/>
</dbReference>
<evidence type="ECO:0000259" key="1">
    <source>
        <dbReference type="Pfam" id="PF01526"/>
    </source>
</evidence>